<feature type="non-terminal residue" evidence="1">
    <location>
        <position position="41"/>
    </location>
</feature>
<organism evidence="1 2">
    <name type="scientific">Trifolium medium</name>
    <dbReference type="NCBI Taxonomy" id="97028"/>
    <lineage>
        <taxon>Eukaryota</taxon>
        <taxon>Viridiplantae</taxon>
        <taxon>Streptophyta</taxon>
        <taxon>Embryophyta</taxon>
        <taxon>Tracheophyta</taxon>
        <taxon>Spermatophyta</taxon>
        <taxon>Magnoliopsida</taxon>
        <taxon>eudicotyledons</taxon>
        <taxon>Gunneridae</taxon>
        <taxon>Pentapetalae</taxon>
        <taxon>rosids</taxon>
        <taxon>fabids</taxon>
        <taxon>Fabales</taxon>
        <taxon>Fabaceae</taxon>
        <taxon>Papilionoideae</taxon>
        <taxon>50 kb inversion clade</taxon>
        <taxon>NPAAA clade</taxon>
        <taxon>Hologalegina</taxon>
        <taxon>IRL clade</taxon>
        <taxon>Trifolieae</taxon>
        <taxon>Trifolium</taxon>
    </lineage>
</organism>
<proteinExistence type="predicted"/>
<evidence type="ECO:0000313" key="1">
    <source>
        <dbReference type="EMBL" id="MCI65216.1"/>
    </source>
</evidence>
<reference evidence="1 2" key="1">
    <citation type="journal article" date="2018" name="Front. Plant Sci.">
        <title>Red Clover (Trifolium pratense) and Zigzag Clover (T. medium) - A Picture of Genomic Similarities and Differences.</title>
        <authorList>
            <person name="Dluhosova J."/>
            <person name="Istvanek J."/>
            <person name="Nedelnik J."/>
            <person name="Repkova J."/>
        </authorList>
    </citation>
    <scope>NUCLEOTIDE SEQUENCE [LARGE SCALE GENOMIC DNA]</scope>
    <source>
        <strain evidence="2">cv. 10/8</strain>
        <tissue evidence="1">Leaf</tissue>
    </source>
</reference>
<protein>
    <submittedName>
        <fullName evidence="1">Uncharacterized protein</fullName>
    </submittedName>
</protein>
<keyword evidence="2" id="KW-1185">Reference proteome</keyword>
<dbReference type="Proteomes" id="UP000265520">
    <property type="component" value="Unassembled WGS sequence"/>
</dbReference>
<name>A0A392TYN6_9FABA</name>
<dbReference type="EMBL" id="LXQA010671659">
    <property type="protein sequence ID" value="MCI65216.1"/>
    <property type="molecule type" value="Genomic_DNA"/>
</dbReference>
<accession>A0A392TYN6</accession>
<evidence type="ECO:0000313" key="2">
    <source>
        <dbReference type="Proteomes" id="UP000265520"/>
    </source>
</evidence>
<dbReference type="AlphaFoldDB" id="A0A392TYN6"/>
<sequence>MRPILGFGDHDLVDGTPNEKLPLLITATIADHDVSSILRDQ</sequence>
<comment type="caution">
    <text evidence="1">The sequence shown here is derived from an EMBL/GenBank/DDBJ whole genome shotgun (WGS) entry which is preliminary data.</text>
</comment>